<accession>A0A7S0C2L3</accession>
<protein>
    <submittedName>
        <fullName evidence="1">Uncharacterized protein</fullName>
    </submittedName>
</protein>
<dbReference type="AlphaFoldDB" id="A0A7S0C2L3"/>
<organism evidence="1">
    <name type="scientific">Proboscia inermis</name>
    <dbReference type="NCBI Taxonomy" id="420281"/>
    <lineage>
        <taxon>Eukaryota</taxon>
        <taxon>Sar</taxon>
        <taxon>Stramenopiles</taxon>
        <taxon>Ochrophyta</taxon>
        <taxon>Bacillariophyta</taxon>
        <taxon>Coscinodiscophyceae</taxon>
        <taxon>Rhizosoleniophycidae</taxon>
        <taxon>Rhizosoleniales</taxon>
        <taxon>Rhizosoleniaceae</taxon>
        <taxon>Proboscia</taxon>
    </lineage>
</organism>
<name>A0A7S0C2L3_9STRA</name>
<dbReference type="Gene3D" id="3.40.50.720">
    <property type="entry name" value="NAD(P)-binding Rossmann-like Domain"/>
    <property type="match status" value="1"/>
</dbReference>
<dbReference type="EMBL" id="HBEL01014787">
    <property type="protein sequence ID" value="CAD8410956.1"/>
    <property type="molecule type" value="Transcribed_RNA"/>
</dbReference>
<proteinExistence type="predicted"/>
<sequence length="550" mass="59327">MMSPRVTAMAASRLSILRPTSTFLTNTTTTISRSFAIRTRLEPNLEPIPPNHTIDSVKPPKSYVMHNPEADVVDPMVYVRKQPVSAHAIDTACEPPKLSMLDAATLTPGKEGESGTVIHGRYGDLGTDVAECIPLEYLALLHPAAEAAAAIRELESRDGDGNATGIGTLLVYGASTAAGIASVQLGTAVGMSVVAVVSGEHGAGNIELLDTIKGLTSYPGTAVPEEVALVKNKLYELTKSIAEGDEEPVNTDTHAWLEEFKANVLDYAAAFPSNKPSVIPSNLNNQLKIKDREYFTENMTAYLEQFPRGSPSMTLDELETFNLEKFQLFRSKFNPKTASKLTPGEEQYEFNPAEVCKSLIHKPEPLSEYLKYQDPVSDGGGEFVPYELSMLQPQFADPMDDNPLAEIGGPILGAVIVATPTLVRVMGALEQAGPKLRDRAEALQFLTNTERDAYAAASSVAAVARRAGKKILVVGGSDLPGLESATVTPVDIKAALTAMDIDEDDELAENSKLNFFCQVYRAGDWPVYADYAIHRATEMLAGPRQIVVTK</sequence>
<gene>
    <name evidence="1" type="ORF">PINE0816_LOCUS7079</name>
</gene>
<evidence type="ECO:0000313" key="1">
    <source>
        <dbReference type="EMBL" id="CAD8410956.1"/>
    </source>
</evidence>
<reference evidence="1" key="1">
    <citation type="submission" date="2021-01" db="EMBL/GenBank/DDBJ databases">
        <authorList>
            <person name="Corre E."/>
            <person name="Pelletier E."/>
            <person name="Niang G."/>
            <person name="Scheremetjew M."/>
            <person name="Finn R."/>
            <person name="Kale V."/>
            <person name="Holt S."/>
            <person name="Cochrane G."/>
            <person name="Meng A."/>
            <person name="Brown T."/>
            <person name="Cohen L."/>
        </authorList>
    </citation>
    <scope>NUCLEOTIDE SEQUENCE</scope>
    <source>
        <strain evidence="1">CCAP1064/1</strain>
    </source>
</reference>